<feature type="binding site" evidence="2">
    <location>
        <begin position="193"/>
        <end position="195"/>
    </location>
    <ligand>
        <name>substrate</name>
    </ligand>
</feature>
<dbReference type="HAMAP" id="MF_01139">
    <property type="entry name" value="ISPT"/>
    <property type="match status" value="1"/>
</dbReference>
<dbReference type="InterPro" id="IPR036424">
    <property type="entry name" value="UPP_synth-like_sf"/>
</dbReference>
<dbReference type="PANTHER" id="PTHR10291:SF0">
    <property type="entry name" value="DEHYDRODOLICHYL DIPHOSPHATE SYNTHASE 2"/>
    <property type="match status" value="1"/>
</dbReference>
<comment type="function">
    <text evidence="2">Catalyzes the condensation of isopentenyl diphosphate (IPP) with allylic pyrophosphates generating different type of terpenoids.</text>
</comment>
<feature type="binding site" evidence="2">
    <location>
        <position position="35"/>
    </location>
    <ligand>
        <name>substrate</name>
    </ligand>
</feature>
<dbReference type="PANTHER" id="PTHR10291">
    <property type="entry name" value="DEHYDRODOLICHYL DIPHOSPHATE SYNTHASE FAMILY MEMBER"/>
    <property type="match status" value="1"/>
</dbReference>
<dbReference type="InterPro" id="IPR001441">
    <property type="entry name" value="UPP_synth-like"/>
</dbReference>
<dbReference type="SUPFAM" id="SSF64005">
    <property type="entry name" value="Undecaprenyl diphosphate synthase"/>
    <property type="match status" value="1"/>
</dbReference>
<feature type="binding site" evidence="2">
    <location>
        <position position="187"/>
    </location>
    <ligand>
        <name>substrate</name>
    </ligand>
</feature>
<keyword evidence="1 2" id="KW-0808">Transferase</keyword>
<keyword evidence="2" id="KW-0460">Magnesium</keyword>
<dbReference type="EC" id="2.5.1.-" evidence="2"/>
<dbReference type="GO" id="GO:0000287">
    <property type="term" value="F:magnesium ion binding"/>
    <property type="evidence" value="ECO:0007669"/>
    <property type="project" value="UniProtKB-UniRule"/>
</dbReference>
<feature type="binding site" evidence="2">
    <location>
        <begin position="67"/>
        <end position="69"/>
    </location>
    <ligand>
        <name>substrate</name>
    </ligand>
</feature>
<dbReference type="KEGG" id="bhc:JFL75_14200"/>
<organism evidence="3 4">
    <name type="scientific">Breznakiella homolactica</name>
    <dbReference type="NCBI Taxonomy" id="2798577"/>
    <lineage>
        <taxon>Bacteria</taxon>
        <taxon>Pseudomonadati</taxon>
        <taxon>Spirochaetota</taxon>
        <taxon>Spirochaetia</taxon>
        <taxon>Spirochaetales</taxon>
        <taxon>Breznakiellaceae</taxon>
        <taxon>Breznakiella</taxon>
    </lineage>
</organism>
<name>A0A7T7XKL5_9SPIR</name>
<dbReference type="InterPro" id="IPR018520">
    <property type="entry name" value="UPP_synth-like_CS"/>
</dbReference>
<feature type="active site" description="Proton acceptor" evidence="2">
    <location>
        <position position="70"/>
    </location>
</feature>
<comment type="cofactor">
    <cofactor evidence="2">
        <name>Mg(2+)</name>
        <dbReference type="ChEBI" id="CHEBI:18420"/>
    </cofactor>
    <text evidence="2">Binds 2 magnesium ions per subunit.</text>
</comment>
<keyword evidence="2" id="KW-0479">Metal-binding</keyword>
<feature type="binding site" evidence="2">
    <location>
        <begin position="23"/>
        <end position="26"/>
    </location>
    <ligand>
        <name>substrate</name>
    </ligand>
</feature>
<comment type="subunit">
    <text evidence="2">Homodimer.</text>
</comment>
<dbReference type="Proteomes" id="UP000595917">
    <property type="component" value="Chromosome"/>
</dbReference>
<feature type="binding site" evidence="2">
    <location>
        <position position="22"/>
    </location>
    <ligand>
        <name>Mg(2+)</name>
        <dbReference type="ChEBI" id="CHEBI:18420"/>
    </ligand>
</feature>
<dbReference type="CDD" id="cd00475">
    <property type="entry name" value="Cis_IPPS"/>
    <property type="match status" value="1"/>
</dbReference>
<dbReference type="Gene3D" id="3.40.1180.10">
    <property type="entry name" value="Decaprenyl diphosphate synthase-like"/>
    <property type="match status" value="1"/>
</dbReference>
<evidence type="ECO:0000313" key="3">
    <source>
        <dbReference type="EMBL" id="QQO08086.1"/>
    </source>
</evidence>
<feature type="binding site" evidence="2">
    <location>
        <position position="39"/>
    </location>
    <ligand>
        <name>substrate</name>
    </ligand>
</feature>
<dbReference type="AlphaFoldDB" id="A0A7T7XKL5"/>
<evidence type="ECO:0000313" key="4">
    <source>
        <dbReference type="Proteomes" id="UP000595917"/>
    </source>
</evidence>
<dbReference type="GO" id="GO:0016094">
    <property type="term" value="P:polyprenol biosynthetic process"/>
    <property type="evidence" value="ECO:0007669"/>
    <property type="project" value="TreeGrafter"/>
</dbReference>
<feature type="binding site" evidence="2">
    <location>
        <position position="27"/>
    </location>
    <ligand>
        <name>substrate</name>
    </ligand>
</feature>
<proteinExistence type="inferred from homology"/>
<dbReference type="RefSeq" id="WP_215625392.1">
    <property type="nucleotide sequence ID" value="NZ_CP067089.2"/>
</dbReference>
<dbReference type="NCBIfam" id="TIGR00055">
    <property type="entry name" value="uppS"/>
    <property type="match status" value="1"/>
</dbReference>
<dbReference type="FunFam" id="3.40.1180.10:FF:000001">
    <property type="entry name" value="(2E,6E)-farnesyl-diphosphate-specific ditrans,polycis-undecaprenyl-diphosphate synthase"/>
    <property type="match status" value="1"/>
</dbReference>
<feature type="binding site" evidence="2">
    <location>
        <position position="206"/>
    </location>
    <ligand>
        <name>Mg(2+)</name>
        <dbReference type="ChEBI" id="CHEBI:18420"/>
    </ligand>
</feature>
<keyword evidence="4" id="KW-1185">Reference proteome</keyword>
<accession>A0A7T7XKL5</accession>
<sequence length="241" mass="27626">MASSEPKSGGHPVPAHVGIIMDGNGRWAKKRNQIRTQGHLEGLKAAKKAVQAAADLGIRYLSLYVFSTENWKRTAEEVNYIMGLVKQYLKAELNFFRKNRIKILHAGDMDTLPPDIAREIRDVCEDTRDFEGLTVILALNYGGRDEIVRAVRRMLRNGPVNPENLTQELIGKNLDNPEVPDPDLIIRTGGEFRTSNFLLWETAYSEYYISDKLWPDWTKKDFEKAVMEFQKRERRFGGVNK</sequence>
<evidence type="ECO:0000256" key="1">
    <source>
        <dbReference type="ARBA" id="ARBA00022679"/>
    </source>
</evidence>
<protein>
    <recommendedName>
        <fullName evidence="2">Isoprenyl transferase</fullName>
        <ecNumber evidence="2">2.5.1.-</ecNumber>
    </recommendedName>
</protein>
<reference evidence="3" key="1">
    <citation type="submission" date="2021-01" db="EMBL/GenBank/DDBJ databases">
        <title>Description of Breznakiella homolactica.</title>
        <authorList>
            <person name="Song Y."/>
            <person name="Brune A."/>
        </authorList>
    </citation>
    <scope>NUCLEOTIDE SEQUENCE</scope>
    <source>
        <strain evidence="3">RmG30</strain>
    </source>
</reference>
<feature type="binding site" evidence="2">
    <location>
        <position position="71"/>
    </location>
    <ligand>
        <name>substrate</name>
    </ligand>
</feature>
<gene>
    <name evidence="3" type="primary">uppS</name>
    <name evidence="3" type="ORF">JFL75_14200</name>
</gene>
<dbReference type="Pfam" id="PF01255">
    <property type="entry name" value="Prenyltransf"/>
    <property type="match status" value="1"/>
</dbReference>
<dbReference type="PROSITE" id="PS01066">
    <property type="entry name" value="UPP_SYNTHASE"/>
    <property type="match status" value="1"/>
</dbReference>
<dbReference type="EMBL" id="CP067089">
    <property type="protein sequence ID" value="QQO08086.1"/>
    <property type="molecule type" value="Genomic_DNA"/>
</dbReference>
<feature type="binding site" evidence="2">
    <location>
        <position position="73"/>
    </location>
    <ligand>
        <name>substrate</name>
    </ligand>
</feature>
<evidence type="ECO:0000256" key="2">
    <source>
        <dbReference type="HAMAP-Rule" id="MF_01139"/>
    </source>
</evidence>
<feature type="active site" evidence="2">
    <location>
        <position position="22"/>
    </location>
</feature>
<comment type="similarity">
    <text evidence="2">Belongs to the UPP synthase family.</text>
</comment>
<dbReference type="GO" id="GO:0045547">
    <property type="term" value="F:ditrans,polycis-polyprenyl diphosphate synthase [(2E,6E)-farnesyl diphosphate specific] activity"/>
    <property type="evidence" value="ECO:0007669"/>
    <property type="project" value="TreeGrafter"/>
</dbReference>